<organism evidence="1 2">
    <name type="scientific">Plantactinospora solaniradicis</name>
    <dbReference type="NCBI Taxonomy" id="1723736"/>
    <lineage>
        <taxon>Bacteria</taxon>
        <taxon>Bacillati</taxon>
        <taxon>Actinomycetota</taxon>
        <taxon>Actinomycetes</taxon>
        <taxon>Micromonosporales</taxon>
        <taxon>Micromonosporaceae</taxon>
        <taxon>Plantactinospora</taxon>
    </lineage>
</organism>
<name>A0ABW1KJ64_9ACTN</name>
<dbReference type="RefSeq" id="WP_377429742.1">
    <property type="nucleotide sequence ID" value="NZ_JBHSPR010000044.1"/>
</dbReference>
<protein>
    <submittedName>
        <fullName evidence="1">Uncharacterized protein</fullName>
    </submittedName>
</protein>
<evidence type="ECO:0000313" key="2">
    <source>
        <dbReference type="Proteomes" id="UP001596203"/>
    </source>
</evidence>
<sequence>MTDTDWHEMLISARLHNFIWGMHMMVSKEGGAFIMTDCDPKDARACSAELRIRLEKMGATIKDRGSLGMTIGSGPADVIAQAEQTTRQAAVDYRKNLGG</sequence>
<reference evidence="2" key="1">
    <citation type="journal article" date="2019" name="Int. J. Syst. Evol. Microbiol.">
        <title>The Global Catalogue of Microorganisms (GCM) 10K type strain sequencing project: providing services to taxonomists for standard genome sequencing and annotation.</title>
        <authorList>
            <consortium name="The Broad Institute Genomics Platform"/>
            <consortium name="The Broad Institute Genome Sequencing Center for Infectious Disease"/>
            <person name="Wu L."/>
            <person name="Ma J."/>
        </authorList>
    </citation>
    <scope>NUCLEOTIDE SEQUENCE [LARGE SCALE GENOMIC DNA]</scope>
    <source>
        <strain evidence="2">ZS-35-S2</strain>
    </source>
</reference>
<evidence type="ECO:0000313" key="1">
    <source>
        <dbReference type="EMBL" id="MFC6021500.1"/>
    </source>
</evidence>
<accession>A0ABW1KJ64</accession>
<gene>
    <name evidence="1" type="ORF">ACFP2T_35695</name>
</gene>
<dbReference type="EMBL" id="JBHSPR010000044">
    <property type="protein sequence ID" value="MFC6021500.1"/>
    <property type="molecule type" value="Genomic_DNA"/>
</dbReference>
<dbReference type="Proteomes" id="UP001596203">
    <property type="component" value="Unassembled WGS sequence"/>
</dbReference>
<keyword evidence="2" id="KW-1185">Reference proteome</keyword>
<proteinExistence type="predicted"/>
<comment type="caution">
    <text evidence="1">The sequence shown here is derived from an EMBL/GenBank/DDBJ whole genome shotgun (WGS) entry which is preliminary data.</text>
</comment>